<feature type="domain" description="Glycosyltransferase 2-like" evidence="8">
    <location>
        <begin position="7"/>
        <end position="167"/>
    </location>
</feature>
<protein>
    <submittedName>
        <fullName evidence="9">Glycosyltransferase family 2 protein</fullName>
        <ecNumber evidence="9">2.4.-.-</ecNumber>
    </submittedName>
</protein>
<dbReference type="Pfam" id="PF00535">
    <property type="entry name" value="Glycos_transf_2"/>
    <property type="match status" value="1"/>
</dbReference>
<organism evidence="9 10">
    <name type="scientific">Clostridium neuense</name>
    <dbReference type="NCBI Taxonomy" id="1728934"/>
    <lineage>
        <taxon>Bacteria</taxon>
        <taxon>Bacillati</taxon>
        <taxon>Bacillota</taxon>
        <taxon>Clostridia</taxon>
        <taxon>Eubacteriales</taxon>
        <taxon>Clostridiaceae</taxon>
        <taxon>Clostridium</taxon>
    </lineage>
</organism>
<keyword evidence="4 7" id="KW-0812">Transmembrane</keyword>
<evidence type="ECO:0000256" key="1">
    <source>
        <dbReference type="ARBA" id="ARBA00004141"/>
    </source>
</evidence>
<name>A0ABW8TC29_9CLOT</name>
<dbReference type="EMBL" id="JBJIAA010000004">
    <property type="protein sequence ID" value="MFL0250059.1"/>
    <property type="molecule type" value="Genomic_DNA"/>
</dbReference>
<feature type="transmembrane region" description="Helical" evidence="7">
    <location>
        <begin position="264"/>
        <end position="289"/>
    </location>
</feature>
<evidence type="ECO:0000259" key="8">
    <source>
        <dbReference type="Pfam" id="PF00535"/>
    </source>
</evidence>
<evidence type="ECO:0000256" key="2">
    <source>
        <dbReference type="ARBA" id="ARBA00022676"/>
    </source>
</evidence>
<keyword evidence="10" id="KW-1185">Reference proteome</keyword>
<dbReference type="PANTHER" id="PTHR48090">
    <property type="entry name" value="UNDECAPRENYL-PHOSPHATE 4-DEOXY-4-FORMAMIDO-L-ARABINOSE TRANSFERASE-RELATED"/>
    <property type="match status" value="1"/>
</dbReference>
<keyword evidence="3 9" id="KW-0808">Transferase</keyword>
<dbReference type="GO" id="GO:0016757">
    <property type="term" value="F:glycosyltransferase activity"/>
    <property type="evidence" value="ECO:0007669"/>
    <property type="project" value="UniProtKB-KW"/>
</dbReference>
<dbReference type="InterPro" id="IPR001173">
    <property type="entry name" value="Glyco_trans_2-like"/>
</dbReference>
<evidence type="ECO:0000256" key="7">
    <source>
        <dbReference type="SAM" id="Phobius"/>
    </source>
</evidence>
<gene>
    <name evidence="9" type="ORF">ACJDT4_06455</name>
</gene>
<comment type="subcellular location">
    <subcellularLocation>
        <location evidence="1">Membrane</location>
        <topology evidence="1">Multi-pass membrane protein</topology>
    </subcellularLocation>
</comment>
<comment type="caution">
    <text evidence="9">The sequence shown here is derived from an EMBL/GenBank/DDBJ whole genome shotgun (WGS) entry which is preliminary data.</text>
</comment>
<dbReference type="InterPro" id="IPR029044">
    <property type="entry name" value="Nucleotide-diphossugar_trans"/>
</dbReference>
<dbReference type="CDD" id="cd04187">
    <property type="entry name" value="DPM1_like_bac"/>
    <property type="match status" value="1"/>
</dbReference>
<sequence length="321" mass="37096">MNNKLVSIVVPMYYEEDVANECYKRLKSTMERNSIKYELIFVDDGSRDDTLNILRNIAALNNKVKVISFSRNFGHQIAVTAGINKAKGDAVVIIDADLQDPPELIPQMIKLWEKGYEVVYGKRVKRKGESVFKLLTAKLFYRFLNNMTSIDIPLDVGDFRLIDRKVADVFSTMNENNRFVRGMMSWIGFRQIPIEYERQERFAGKTKYPLKKMIKFAEDGIISFSPKPLKLIGFLSFSCIGISIFIFLYIIIMKFIFKNKIQTYLPITMIVTFFSGIQLGAMCLLGEYISRIYDESKKRPLYIINEEINMGDSSNECKCIN</sequence>
<dbReference type="EC" id="2.4.-.-" evidence="9"/>
<accession>A0ABW8TC29</accession>
<dbReference type="Gene3D" id="3.90.550.10">
    <property type="entry name" value="Spore Coat Polysaccharide Biosynthesis Protein SpsA, Chain A"/>
    <property type="match status" value="1"/>
</dbReference>
<keyword evidence="5 7" id="KW-1133">Transmembrane helix</keyword>
<evidence type="ECO:0000313" key="9">
    <source>
        <dbReference type="EMBL" id="MFL0250059.1"/>
    </source>
</evidence>
<evidence type="ECO:0000256" key="3">
    <source>
        <dbReference type="ARBA" id="ARBA00022679"/>
    </source>
</evidence>
<evidence type="ECO:0000313" key="10">
    <source>
        <dbReference type="Proteomes" id="UP001623592"/>
    </source>
</evidence>
<evidence type="ECO:0000256" key="6">
    <source>
        <dbReference type="ARBA" id="ARBA00023136"/>
    </source>
</evidence>
<keyword evidence="2 9" id="KW-0328">Glycosyltransferase</keyword>
<feature type="transmembrane region" description="Helical" evidence="7">
    <location>
        <begin position="231"/>
        <end position="252"/>
    </location>
</feature>
<proteinExistence type="predicted"/>
<evidence type="ECO:0000256" key="4">
    <source>
        <dbReference type="ARBA" id="ARBA00022692"/>
    </source>
</evidence>
<evidence type="ECO:0000256" key="5">
    <source>
        <dbReference type="ARBA" id="ARBA00022989"/>
    </source>
</evidence>
<keyword evidence="6 7" id="KW-0472">Membrane</keyword>
<dbReference type="RefSeq" id="WP_406786724.1">
    <property type="nucleotide sequence ID" value="NZ_JBJIAA010000004.1"/>
</dbReference>
<dbReference type="Proteomes" id="UP001623592">
    <property type="component" value="Unassembled WGS sequence"/>
</dbReference>
<dbReference type="PANTHER" id="PTHR48090:SF1">
    <property type="entry name" value="PROPHAGE BACTOPRENOL GLUCOSYL TRANSFERASE HOMOLOG"/>
    <property type="match status" value="1"/>
</dbReference>
<dbReference type="InterPro" id="IPR050256">
    <property type="entry name" value="Glycosyltransferase_2"/>
</dbReference>
<reference evidence="9 10" key="1">
    <citation type="submission" date="2024-11" db="EMBL/GenBank/DDBJ databases">
        <authorList>
            <person name="Heng Y.C."/>
            <person name="Lim A.C.H."/>
            <person name="Lee J.K.Y."/>
            <person name="Kittelmann S."/>
        </authorList>
    </citation>
    <scope>NUCLEOTIDE SEQUENCE [LARGE SCALE GENOMIC DNA]</scope>
    <source>
        <strain evidence="9 10">WILCCON 0114</strain>
    </source>
</reference>
<dbReference type="SUPFAM" id="SSF53448">
    <property type="entry name" value="Nucleotide-diphospho-sugar transferases"/>
    <property type="match status" value="1"/>
</dbReference>